<protein>
    <submittedName>
        <fullName evidence="3">Uncharacterized protein</fullName>
    </submittedName>
</protein>
<accession>A0A363NU51</accession>
<gene>
    <name evidence="3" type="ORF">DCO56_13450</name>
</gene>
<dbReference type="InterPro" id="IPR029063">
    <property type="entry name" value="SAM-dependent_MTases_sf"/>
</dbReference>
<feature type="domain" description="PG-1098 ferredoxin-like" evidence="2">
    <location>
        <begin position="280"/>
        <end position="323"/>
    </location>
</feature>
<dbReference type="EMBL" id="QCXX01000003">
    <property type="protein sequence ID" value="PUV24345.1"/>
    <property type="molecule type" value="Genomic_DNA"/>
</dbReference>
<dbReference type="Gene3D" id="3.40.50.150">
    <property type="entry name" value="Vaccinia Virus protein VP39"/>
    <property type="match status" value="1"/>
</dbReference>
<organism evidence="3 4">
    <name type="scientific">Sphingobacterium athyrii</name>
    <dbReference type="NCBI Taxonomy" id="2152717"/>
    <lineage>
        <taxon>Bacteria</taxon>
        <taxon>Pseudomonadati</taxon>
        <taxon>Bacteroidota</taxon>
        <taxon>Sphingobacteriia</taxon>
        <taxon>Sphingobacteriales</taxon>
        <taxon>Sphingobacteriaceae</taxon>
        <taxon>Sphingobacterium</taxon>
    </lineage>
</organism>
<dbReference type="Proteomes" id="UP000250831">
    <property type="component" value="Unassembled WGS sequence"/>
</dbReference>
<sequence length="395" mass="44544">MNRLILQKEVQLFLEKNLDESPVKIALKKSPFEGISSSELAAQLDGIQRARTKIPLWAATPGIYFPAKLNLEQCSSEKTALFKSSLIQEGTNLIDATSGFGVDSFYFSMRAKQVISCELNPDLAQISSYNAKILSATNISVVAADGVDYILNRSQEHFDYIYLDPSRRVQNKKVFLLDECEPNLVALQNDFFERSDVIISKLAPLLDISSALSMLVHVKDVYVVSLQNDCKELVFIQEKGYEGEPVIHAVRLLREQQQIVSFTYTEERATLVDYSGPLSYLYEPDVALTKAGAFKTIASRFGLKKLHKSTHLYTSDQKISDFPGKVFVIKQVESFTEFKKKKSPLIADIIAKNFPLKTEAIKKKFKIKDAGDTFSFFTTVLNDQLIVIHTQRILE</sequence>
<dbReference type="RefSeq" id="WP_108634273.1">
    <property type="nucleotide sequence ID" value="NZ_QCXX01000003.1"/>
</dbReference>
<reference evidence="3 4" key="1">
    <citation type="submission" date="2018-04" db="EMBL/GenBank/DDBJ databases">
        <title>Sphingobacterium sp. M46 Genome.</title>
        <authorList>
            <person name="Cheng J."/>
            <person name="Li Y."/>
        </authorList>
    </citation>
    <scope>NUCLEOTIDE SEQUENCE [LARGE SCALE GENOMIC DNA]</scope>
    <source>
        <strain evidence="3 4">M46</strain>
    </source>
</reference>
<name>A0A363NU51_9SPHI</name>
<comment type="caution">
    <text evidence="3">The sequence shown here is derived from an EMBL/GenBank/DDBJ whole genome shotgun (WGS) entry which is preliminary data.</text>
</comment>
<proteinExistence type="predicted"/>
<dbReference type="Pfam" id="PF22013">
    <property type="entry name" value="PG_1098_Fer"/>
    <property type="match status" value="1"/>
</dbReference>
<keyword evidence="4" id="KW-1185">Reference proteome</keyword>
<dbReference type="InterPro" id="IPR054168">
    <property type="entry name" value="PG_1098_Fer"/>
</dbReference>
<dbReference type="Gene3D" id="1.10.10.1110">
    <property type="entry name" value="Methyltransferase PG1098, N-terminal domain"/>
    <property type="match status" value="1"/>
</dbReference>
<dbReference type="SUPFAM" id="SSF53335">
    <property type="entry name" value="S-adenosyl-L-methionine-dependent methyltransferases"/>
    <property type="match status" value="1"/>
</dbReference>
<dbReference type="OrthoDB" id="1000417at2"/>
<evidence type="ECO:0000313" key="4">
    <source>
        <dbReference type="Proteomes" id="UP000250831"/>
    </source>
</evidence>
<dbReference type="InterPro" id="IPR041497">
    <property type="entry name" value="Thump-like"/>
</dbReference>
<evidence type="ECO:0000259" key="2">
    <source>
        <dbReference type="Pfam" id="PF22013"/>
    </source>
</evidence>
<evidence type="ECO:0000259" key="1">
    <source>
        <dbReference type="Pfam" id="PF18096"/>
    </source>
</evidence>
<evidence type="ECO:0000313" key="3">
    <source>
        <dbReference type="EMBL" id="PUV24345.1"/>
    </source>
</evidence>
<feature type="domain" description="THUMP-like" evidence="1">
    <location>
        <begin position="324"/>
        <end position="391"/>
    </location>
</feature>
<dbReference type="AlphaFoldDB" id="A0A363NU51"/>
<dbReference type="CDD" id="cd02440">
    <property type="entry name" value="AdoMet_MTases"/>
    <property type="match status" value="1"/>
</dbReference>
<dbReference type="Pfam" id="PF18096">
    <property type="entry name" value="Thump_like"/>
    <property type="match status" value="1"/>
</dbReference>